<accession>A0A3M7QLY9</accession>
<organism evidence="1 2">
    <name type="scientific">Brachionus plicatilis</name>
    <name type="common">Marine rotifer</name>
    <name type="synonym">Brachionus muelleri</name>
    <dbReference type="NCBI Taxonomy" id="10195"/>
    <lineage>
        <taxon>Eukaryota</taxon>
        <taxon>Metazoa</taxon>
        <taxon>Spiralia</taxon>
        <taxon>Gnathifera</taxon>
        <taxon>Rotifera</taxon>
        <taxon>Eurotatoria</taxon>
        <taxon>Monogononta</taxon>
        <taxon>Pseudotrocha</taxon>
        <taxon>Ploima</taxon>
        <taxon>Brachionidae</taxon>
        <taxon>Brachionus</taxon>
    </lineage>
</organism>
<gene>
    <name evidence="1" type="ORF">BpHYR1_050650</name>
</gene>
<dbReference type="AlphaFoldDB" id="A0A3M7QLY9"/>
<evidence type="ECO:0000313" key="2">
    <source>
        <dbReference type="Proteomes" id="UP000276133"/>
    </source>
</evidence>
<name>A0A3M7QLY9_BRAPC</name>
<keyword evidence="2" id="KW-1185">Reference proteome</keyword>
<protein>
    <submittedName>
        <fullName evidence="1">Uncharacterized protein</fullName>
    </submittedName>
</protein>
<evidence type="ECO:0000313" key="1">
    <source>
        <dbReference type="EMBL" id="RNA12293.1"/>
    </source>
</evidence>
<comment type="caution">
    <text evidence="1">The sequence shown here is derived from an EMBL/GenBank/DDBJ whole genome shotgun (WGS) entry which is preliminary data.</text>
</comment>
<sequence length="208" mass="23971">MATTPNRVRVSARPLWEFFTFCKFGLDDGLLKLKLEAMLNLGARLDPSVLYVSFRGLVTVCVHRIVVFENLTWVSVELVFFASISRFKVGTQQHQIKHHYENEWKNVNGYHVKPKVEYLAEKSCLAKASHCRKDIGFVLNFQRSELFFEHLWYQLKLTTSLLAASVRSSAPNTSTVEQEDFFWSSRGTCRIVMVNCWCGHSSAYICAF</sequence>
<dbReference type="EMBL" id="REGN01005726">
    <property type="protein sequence ID" value="RNA12293.1"/>
    <property type="molecule type" value="Genomic_DNA"/>
</dbReference>
<proteinExistence type="predicted"/>
<reference evidence="1 2" key="1">
    <citation type="journal article" date="2018" name="Sci. Rep.">
        <title>Genomic signatures of local adaptation to the degree of environmental predictability in rotifers.</title>
        <authorList>
            <person name="Franch-Gras L."/>
            <person name="Hahn C."/>
            <person name="Garcia-Roger E.M."/>
            <person name="Carmona M.J."/>
            <person name="Serra M."/>
            <person name="Gomez A."/>
        </authorList>
    </citation>
    <scope>NUCLEOTIDE SEQUENCE [LARGE SCALE GENOMIC DNA]</scope>
    <source>
        <strain evidence="1">HYR1</strain>
    </source>
</reference>
<dbReference type="Proteomes" id="UP000276133">
    <property type="component" value="Unassembled WGS sequence"/>
</dbReference>